<evidence type="ECO:0000256" key="2">
    <source>
        <dbReference type="ARBA" id="ARBA00007635"/>
    </source>
</evidence>
<evidence type="ECO:0000256" key="4">
    <source>
        <dbReference type="ARBA" id="ARBA00022989"/>
    </source>
</evidence>
<feature type="transmembrane region" description="Helical" evidence="6">
    <location>
        <begin position="249"/>
        <end position="267"/>
    </location>
</feature>
<evidence type="ECO:0000259" key="8">
    <source>
        <dbReference type="Pfam" id="PF00892"/>
    </source>
</evidence>
<proteinExistence type="inferred from homology"/>
<keyword evidence="7" id="KW-0732">Signal</keyword>
<gene>
    <name evidence="9" type="ORF">F0562_033350</name>
</gene>
<evidence type="ECO:0000256" key="5">
    <source>
        <dbReference type="ARBA" id="ARBA00023136"/>
    </source>
</evidence>
<feature type="transmembrane region" description="Helical" evidence="6">
    <location>
        <begin position="76"/>
        <end position="102"/>
    </location>
</feature>
<keyword evidence="3 6" id="KW-0812">Transmembrane</keyword>
<dbReference type="InterPro" id="IPR030184">
    <property type="entry name" value="WAT1-related"/>
</dbReference>
<dbReference type="PANTHER" id="PTHR31218">
    <property type="entry name" value="WAT1-RELATED PROTEIN"/>
    <property type="match status" value="1"/>
</dbReference>
<accession>A0A5J5AUK7</accession>
<evidence type="ECO:0000256" key="1">
    <source>
        <dbReference type="ARBA" id="ARBA00004141"/>
    </source>
</evidence>
<dbReference type="Proteomes" id="UP000325577">
    <property type="component" value="Linkage Group LG19"/>
</dbReference>
<evidence type="ECO:0000256" key="6">
    <source>
        <dbReference type="RuleBase" id="RU363077"/>
    </source>
</evidence>
<keyword evidence="10" id="KW-1185">Reference proteome</keyword>
<evidence type="ECO:0000313" key="9">
    <source>
        <dbReference type="EMBL" id="KAA8533117.1"/>
    </source>
</evidence>
<feature type="transmembrane region" description="Helical" evidence="6">
    <location>
        <begin position="127"/>
        <end position="147"/>
    </location>
</feature>
<feature type="transmembrane region" description="Helical" evidence="6">
    <location>
        <begin position="33"/>
        <end position="55"/>
    </location>
</feature>
<organism evidence="9 10">
    <name type="scientific">Nyssa sinensis</name>
    <dbReference type="NCBI Taxonomy" id="561372"/>
    <lineage>
        <taxon>Eukaryota</taxon>
        <taxon>Viridiplantae</taxon>
        <taxon>Streptophyta</taxon>
        <taxon>Embryophyta</taxon>
        <taxon>Tracheophyta</taxon>
        <taxon>Spermatophyta</taxon>
        <taxon>Magnoliopsida</taxon>
        <taxon>eudicotyledons</taxon>
        <taxon>Gunneridae</taxon>
        <taxon>Pentapetalae</taxon>
        <taxon>asterids</taxon>
        <taxon>Cornales</taxon>
        <taxon>Nyssaceae</taxon>
        <taxon>Nyssa</taxon>
    </lineage>
</organism>
<dbReference type="AlphaFoldDB" id="A0A5J5AUK7"/>
<reference evidence="9 10" key="1">
    <citation type="submission" date="2019-09" db="EMBL/GenBank/DDBJ databases">
        <title>A chromosome-level genome assembly of the Chinese tupelo Nyssa sinensis.</title>
        <authorList>
            <person name="Yang X."/>
            <person name="Kang M."/>
            <person name="Yang Y."/>
            <person name="Xiong H."/>
            <person name="Wang M."/>
            <person name="Zhang Z."/>
            <person name="Wang Z."/>
            <person name="Wu H."/>
            <person name="Ma T."/>
            <person name="Liu J."/>
            <person name="Xi Z."/>
        </authorList>
    </citation>
    <scope>NUCLEOTIDE SEQUENCE [LARGE SCALE GENOMIC DNA]</scope>
    <source>
        <strain evidence="9">J267</strain>
        <tissue evidence="9">Leaf</tissue>
    </source>
</reference>
<dbReference type="GO" id="GO:0016020">
    <property type="term" value="C:membrane"/>
    <property type="evidence" value="ECO:0007669"/>
    <property type="project" value="UniProtKB-SubCell"/>
</dbReference>
<protein>
    <recommendedName>
        <fullName evidence="6">WAT1-related protein</fullName>
    </recommendedName>
</protein>
<dbReference type="EMBL" id="CM018042">
    <property type="protein sequence ID" value="KAA8533117.1"/>
    <property type="molecule type" value="Genomic_DNA"/>
</dbReference>
<feature type="signal peptide" evidence="7">
    <location>
        <begin position="1"/>
        <end position="16"/>
    </location>
</feature>
<feature type="chain" id="PRO_5023823395" description="WAT1-related protein" evidence="7">
    <location>
        <begin position="17"/>
        <end position="302"/>
    </location>
</feature>
<name>A0A5J5AUK7_9ASTE</name>
<evidence type="ECO:0000313" key="10">
    <source>
        <dbReference type="Proteomes" id="UP000325577"/>
    </source>
</evidence>
<keyword evidence="4 6" id="KW-1133">Transmembrane helix</keyword>
<dbReference type="GO" id="GO:0022857">
    <property type="term" value="F:transmembrane transporter activity"/>
    <property type="evidence" value="ECO:0007669"/>
    <property type="project" value="InterPro"/>
</dbReference>
<feature type="transmembrane region" description="Helical" evidence="6">
    <location>
        <begin position="224"/>
        <end position="243"/>
    </location>
</feature>
<comment type="similarity">
    <text evidence="2 6">Belongs to the drug/metabolite transporter (DMT) superfamily. Plant drug/metabolite exporter (P-DME) (TC 2.A.7.4) family.</text>
</comment>
<evidence type="ECO:0000256" key="7">
    <source>
        <dbReference type="SAM" id="SignalP"/>
    </source>
</evidence>
<feature type="domain" description="EamA" evidence="8">
    <location>
        <begin position="130"/>
        <end position="267"/>
    </location>
</feature>
<dbReference type="InterPro" id="IPR000620">
    <property type="entry name" value="EamA_dom"/>
</dbReference>
<evidence type="ECO:0000256" key="3">
    <source>
        <dbReference type="ARBA" id="ARBA00022692"/>
    </source>
</evidence>
<dbReference type="Pfam" id="PF00892">
    <property type="entry name" value="EamA"/>
    <property type="match status" value="1"/>
</dbReference>
<dbReference type="InterPro" id="IPR037185">
    <property type="entry name" value="EmrE-like"/>
</dbReference>
<feature type="transmembrane region" description="Helical" evidence="6">
    <location>
        <begin position="195"/>
        <end position="217"/>
    </location>
</feature>
<sequence>MRSSMPFVAMVMAVLAQVTNMMATKLVISRGISTFVLAVYSGAFSSLALLPYALFFHCTFGRSDHPPITFSILFRIFLIALIGTLGLITGYTVGGAFIVTFYKGPPILLTSSHSGSPYQLLSPQLNWILGGFLLACESLTISLWLILQTSTLKKYPAELMIVFYNCCFVTVQSAVVALIAERDPRSWRLGLDTRLIAVLYIAVIGTAFRISVTTWCLGRTGPLFVSMFKPLAIVVAIVLGVVFLGDVFYFGSLVGALVIVTGFYTVVWGKAKEEKVSEDGGVQNFESTSPNAPLLKNRREEI</sequence>
<feature type="transmembrane region" description="Helical" evidence="6">
    <location>
        <begin position="159"/>
        <end position="180"/>
    </location>
</feature>
<dbReference type="OrthoDB" id="1164219at2759"/>
<dbReference type="SUPFAM" id="SSF103481">
    <property type="entry name" value="Multidrug resistance efflux transporter EmrE"/>
    <property type="match status" value="1"/>
</dbReference>
<keyword evidence="5 6" id="KW-0472">Membrane</keyword>
<comment type="subcellular location">
    <subcellularLocation>
        <location evidence="1 6">Membrane</location>
        <topology evidence="1 6">Multi-pass membrane protein</topology>
    </subcellularLocation>
</comment>